<evidence type="ECO:0000256" key="3">
    <source>
        <dbReference type="ARBA" id="ARBA00023277"/>
    </source>
</evidence>
<dbReference type="InterPro" id="IPR036962">
    <property type="entry name" value="Glyco_hydro_3_N_sf"/>
</dbReference>
<evidence type="ECO:0000259" key="5">
    <source>
        <dbReference type="SMART" id="SM01217"/>
    </source>
</evidence>
<comment type="similarity">
    <text evidence="1 4">Belongs to the glycosyl hydrolase 3 family.</text>
</comment>
<dbReference type="InterPro" id="IPR050288">
    <property type="entry name" value="Cellulose_deg_GH3"/>
</dbReference>
<evidence type="ECO:0000313" key="6">
    <source>
        <dbReference type="EMBL" id="SHF57008.1"/>
    </source>
</evidence>
<dbReference type="RefSeq" id="WP_073402073.1">
    <property type="nucleotide sequence ID" value="NZ_FQTV01000010.1"/>
</dbReference>
<organism evidence="6 7">
    <name type="scientific">Bacteroides luti</name>
    <dbReference type="NCBI Taxonomy" id="1297750"/>
    <lineage>
        <taxon>Bacteria</taxon>
        <taxon>Pseudomonadati</taxon>
        <taxon>Bacteroidota</taxon>
        <taxon>Bacteroidia</taxon>
        <taxon>Bacteroidales</taxon>
        <taxon>Bacteroidaceae</taxon>
        <taxon>Bacteroides</taxon>
    </lineage>
</organism>
<evidence type="ECO:0000256" key="2">
    <source>
        <dbReference type="ARBA" id="ARBA00022801"/>
    </source>
</evidence>
<dbReference type="PANTHER" id="PTHR42715">
    <property type="entry name" value="BETA-GLUCOSIDASE"/>
    <property type="match status" value="1"/>
</dbReference>
<dbReference type="Gene3D" id="3.20.20.300">
    <property type="entry name" value="Glycoside hydrolase, family 3, N-terminal domain"/>
    <property type="match status" value="1"/>
</dbReference>
<dbReference type="Gene3D" id="2.60.40.10">
    <property type="entry name" value="Immunoglobulins"/>
    <property type="match status" value="1"/>
</dbReference>
<evidence type="ECO:0000256" key="4">
    <source>
        <dbReference type="RuleBase" id="RU361161"/>
    </source>
</evidence>
<gene>
    <name evidence="6" type="ORF">SAMN05444405_110119</name>
</gene>
<evidence type="ECO:0000256" key="1">
    <source>
        <dbReference type="ARBA" id="ARBA00005336"/>
    </source>
</evidence>
<dbReference type="SMART" id="SM01217">
    <property type="entry name" value="Fn3_like"/>
    <property type="match status" value="1"/>
</dbReference>
<dbReference type="Pfam" id="PF00933">
    <property type="entry name" value="Glyco_hydro_3"/>
    <property type="match status" value="1"/>
</dbReference>
<dbReference type="OrthoDB" id="9805821at2"/>
<dbReference type="Pfam" id="PF14310">
    <property type="entry name" value="Fn3-like"/>
    <property type="match status" value="1"/>
</dbReference>
<dbReference type="AlphaFoldDB" id="A0A1M5CQL3"/>
<dbReference type="InterPro" id="IPR017853">
    <property type="entry name" value="GH"/>
</dbReference>
<reference evidence="6 7" key="1">
    <citation type="submission" date="2016-11" db="EMBL/GenBank/DDBJ databases">
        <authorList>
            <person name="Jaros S."/>
            <person name="Januszkiewicz K."/>
            <person name="Wedrychowicz H."/>
        </authorList>
    </citation>
    <scope>NUCLEOTIDE SEQUENCE [LARGE SCALE GENOMIC DNA]</scope>
    <source>
        <strain evidence="6 7">DSM 26991</strain>
    </source>
</reference>
<dbReference type="InterPro" id="IPR013783">
    <property type="entry name" value="Ig-like_fold"/>
</dbReference>
<keyword evidence="4" id="KW-0326">Glycosidase</keyword>
<dbReference type="InterPro" id="IPR026891">
    <property type="entry name" value="Fn3-like"/>
</dbReference>
<keyword evidence="3" id="KW-0119">Carbohydrate metabolism</keyword>
<dbReference type="PRINTS" id="PR00133">
    <property type="entry name" value="GLHYDRLASE3"/>
</dbReference>
<protein>
    <submittedName>
        <fullName evidence="6">Beta-glucosidase</fullName>
    </submittedName>
</protein>
<keyword evidence="2 4" id="KW-0378">Hydrolase</keyword>
<dbReference type="InterPro" id="IPR036881">
    <property type="entry name" value="Glyco_hydro_3_C_sf"/>
</dbReference>
<dbReference type="SUPFAM" id="SSF52279">
    <property type="entry name" value="Beta-D-glucan exohydrolase, C-terminal domain"/>
    <property type="match status" value="1"/>
</dbReference>
<dbReference type="Pfam" id="PF01915">
    <property type="entry name" value="Glyco_hydro_3_C"/>
    <property type="match status" value="1"/>
</dbReference>
<keyword evidence="7" id="KW-1185">Reference proteome</keyword>
<dbReference type="InterPro" id="IPR002772">
    <property type="entry name" value="Glyco_hydro_3_C"/>
</dbReference>
<dbReference type="InterPro" id="IPR001764">
    <property type="entry name" value="Glyco_hydro_3_N"/>
</dbReference>
<evidence type="ECO:0000313" key="7">
    <source>
        <dbReference type="Proteomes" id="UP000184509"/>
    </source>
</evidence>
<proteinExistence type="inferred from homology"/>
<dbReference type="PANTHER" id="PTHR42715:SF10">
    <property type="entry name" value="BETA-GLUCOSIDASE"/>
    <property type="match status" value="1"/>
</dbReference>
<dbReference type="SUPFAM" id="SSF51445">
    <property type="entry name" value="(Trans)glycosidases"/>
    <property type="match status" value="1"/>
</dbReference>
<dbReference type="PROSITE" id="PS00775">
    <property type="entry name" value="GLYCOSYL_HYDROL_F3"/>
    <property type="match status" value="1"/>
</dbReference>
<accession>A0A1M5CQL3</accession>
<name>A0A1M5CQL3_9BACE</name>
<dbReference type="InterPro" id="IPR019800">
    <property type="entry name" value="Glyco_hydro_3_AS"/>
</dbReference>
<dbReference type="FunFam" id="2.60.40.10:FF:000495">
    <property type="entry name" value="Periplasmic beta-glucosidase"/>
    <property type="match status" value="1"/>
</dbReference>
<dbReference type="Gene3D" id="3.40.50.1700">
    <property type="entry name" value="Glycoside hydrolase family 3 C-terminal domain"/>
    <property type="match status" value="1"/>
</dbReference>
<dbReference type="STRING" id="1297750.SAMN05444405_110119"/>
<dbReference type="GO" id="GO:0008422">
    <property type="term" value="F:beta-glucosidase activity"/>
    <property type="evidence" value="ECO:0007669"/>
    <property type="project" value="UniProtKB-ARBA"/>
</dbReference>
<dbReference type="GO" id="GO:0005975">
    <property type="term" value="P:carbohydrate metabolic process"/>
    <property type="evidence" value="ECO:0007669"/>
    <property type="project" value="InterPro"/>
</dbReference>
<dbReference type="EMBL" id="FQTV01000010">
    <property type="protein sequence ID" value="SHF57008.1"/>
    <property type="molecule type" value="Genomic_DNA"/>
</dbReference>
<feature type="domain" description="Fibronectin type III-like" evidence="5">
    <location>
        <begin position="655"/>
        <end position="725"/>
    </location>
</feature>
<dbReference type="Proteomes" id="UP000184509">
    <property type="component" value="Unassembled WGS sequence"/>
</dbReference>
<sequence>MKQKLIYAAMALTIGAASIKAQQVPAYLDQKQPIEVRVKDALSRMTLEEKVKLCTAQSKFSSHGVPRLGIPELWMSDSSSGIREEIQWDNWGNAGFTNDSCTAFPALTCLAATWNPKMSSIFGKAIGEEARYRRKDVLLGPGVNIFRTPLNGRNFEYMGEDPYLASKMVVPYVKGLQSNGVAACVKHYALNNQEVWRGSIDVQLSDRALYEIYLPAFKAAIVEGGSWSIMGSYNKVRGQHACHNDLLLNKILKGEWKFDGCVVTDWGGAHDTKEAVFNGLDIEMGSYTNGLSSGKKFAYDDYYLASAYLKGLKDGTYPMSSIDDKASRILRLIFRTAMNRNRPWGSFTSDEHYYAARTIAEEGIVLLKNESAKKKEAILPLNGNKYRSILVVGENAIRRLTEGGGSSVLKVKKEVSPLAGLQAKFGDKVKYTMGYASGKPVYDREVAPDFNTDSLHAEAVKQAANADLIIFVGGLNKNNFQDCENADRKSLALPFGQTELINDLLKVNKNMVVVLLSGNAVEMPWIKNVPSVLQAWYPGSESGNAIANIITGEVNPSGKLPFSFPVKLEDNAAHSFGSIAYPGDGVKEEYKEDILVGYRWHDTKKIPALFPFGHGLSYTQFKYGKAVADKKNISGTEYITVTIPVKNVGNVKGKEVVQLYIGDEKCSVIRPVKELKDFQKIELAPGEEKNVSFKIGKDALKFFNETSHDWVAEPGAFKVYIGSSSTDIRSVVNFVFN</sequence>